<dbReference type="Proteomes" id="UP000239874">
    <property type="component" value="Unassembled WGS sequence"/>
</dbReference>
<protein>
    <submittedName>
        <fullName evidence="1">Uncharacterized protein</fullName>
    </submittedName>
</protein>
<sequence>MTLREFSGFMESLSSYVFRLLGIPERLSDTDIAQMYIDYEGSPPPAPAPQPMAVVVWSSRQAGTTVHLFSDRTAAETWARAKGHEFDRHGDYSEKRFDDGDLCIDYSCEGDTLTVSDIVPDKDLSDAA</sequence>
<dbReference type="EMBL" id="PSZC01000039">
    <property type="protein sequence ID" value="PPJ31893.1"/>
    <property type="molecule type" value="Genomic_DNA"/>
</dbReference>
<evidence type="ECO:0000313" key="2">
    <source>
        <dbReference type="Proteomes" id="UP000239874"/>
    </source>
</evidence>
<gene>
    <name evidence="1" type="ORF">C5E45_32910</name>
</gene>
<proteinExistence type="predicted"/>
<organism evidence="1 2">
    <name type="scientific">Nocardia nova</name>
    <dbReference type="NCBI Taxonomy" id="37330"/>
    <lineage>
        <taxon>Bacteria</taxon>
        <taxon>Bacillati</taxon>
        <taxon>Actinomycetota</taxon>
        <taxon>Actinomycetes</taxon>
        <taxon>Mycobacteriales</taxon>
        <taxon>Nocardiaceae</taxon>
        <taxon>Nocardia</taxon>
    </lineage>
</organism>
<comment type="caution">
    <text evidence="1">The sequence shown here is derived from an EMBL/GenBank/DDBJ whole genome shotgun (WGS) entry which is preliminary data.</text>
</comment>
<dbReference type="AlphaFoldDB" id="A0A2S6ACS7"/>
<reference evidence="1 2" key="1">
    <citation type="submission" date="2018-02" db="EMBL/GenBank/DDBJ databases">
        <title>8 Nocardia nova and 1 Nocardia cyriacigeorgica strain used for evolution to TMP-SMX.</title>
        <authorList>
            <person name="Mehta H."/>
            <person name="Weng J."/>
            <person name="Shamoo Y."/>
        </authorList>
    </citation>
    <scope>NUCLEOTIDE SEQUENCE [LARGE SCALE GENOMIC DNA]</scope>
    <source>
        <strain evidence="1 2">MDA3139</strain>
    </source>
</reference>
<accession>A0A2S6ACS7</accession>
<evidence type="ECO:0000313" key="1">
    <source>
        <dbReference type="EMBL" id="PPJ31893.1"/>
    </source>
</evidence>
<name>A0A2S6ACS7_9NOCA</name>